<dbReference type="Gene3D" id="1.20.120.720">
    <property type="entry name" value="Myosin VI head, motor domain, U50 subdomain"/>
    <property type="match status" value="1"/>
</dbReference>
<dbReference type="PRINTS" id="PR00193">
    <property type="entry name" value="MYOSINHEAVY"/>
</dbReference>
<evidence type="ECO:0000256" key="5">
    <source>
        <dbReference type="ARBA" id="ARBA00023203"/>
    </source>
</evidence>
<dbReference type="Proteomes" id="UP000007800">
    <property type="component" value="Unassembled WGS sequence"/>
</dbReference>
<dbReference type="AlphaFoldDB" id="C5LY23"/>
<dbReference type="GO" id="GO:0016020">
    <property type="term" value="C:membrane"/>
    <property type="evidence" value="ECO:0007669"/>
    <property type="project" value="TreeGrafter"/>
</dbReference>
<dbReference type="PROSITE" id="PS51456">
    <property type="entry name" value="MYOSIN_MOTOR"/>
    <property type="match status" value="1"/>
</dbReference>
<keyword evidence="3 6" id="KW-0518">Myosin</keyword>
<reference evidence="8 9" key="1">
    <citation type="submission" date="2008-07" db="EMBL/GenBank/DDBJ databases">
        <authorList>
            <person name="El-Sayed N."/>
            <person name="Caler E."/>
            <person name="Inman J."/>
            <person name="Amedeo P."/>
            <person name="Hass B."/>
            <person name="Wortman J."/>
        </authorList>
    </citation>
    <scope>NUCLEOTIDE SEQUENCE [LARGE SCALE GENOMIC DNA]</scope>
    <source>
        <strain evidence="9">ATCC 50983 / TXsc</strain>
    </source>
</reference>
<dbReference type="GO" id="GO:0000146">
    <property type="term" value="F:microfilament motor activity"/>
    <property type="evidence" value="ECO:0007669"/>
    <property type="project" value="TreeGrafter"/>
</dbReference>
<keyword evidence="1 6" id="KW-0547">Nucleotide-binding</keyword>
<dbReference type="RefSeq" id="XP_002765636.1">
    <property type="nucleotide sequence ID" value="XM_002765590.1"/>
</dbReference>
<dbReference type="InParanoid" id="C5LY23"/>
<keyword evidence="4 6" id="KW-0505">Motor protein</keyword>
<dbReference type="FunFam" id="1.10.10.820:FF:000001">
    <property type="entry name" value="Myosin heavy chain"/>
    <property type="match status" value="1"/>
</dbReference>
<dbReference type="EMBL" id="GG686772">
    <property type="protein sequence ID" value="EEQ98353.1"/>
    <property type="molecule type" value="Genomic_DNA"/>
</dbReference>
<comment type="caution">
    <text evidence="6">Lacks conserved residue(s) required for the propagation of feature annotation.</text>
</comment>
<gene>
    <name evidence="8" type="ORF">Pmar_PMAR013702</name>
</gene>
<protein>
    <submittedName>
        <fullName evidence="8">Myosin, putative</fullName>
    </submittedName>
</protein>
<dbReference type="Gene3D" id="1.20.58.530">
    <property type="match status" value="1"/>
</dbReference>
<dbReference type="GO" id="GO:0051015">
    <property type="term" value="F:actin filament binding"/>
    <property type="evidence" value="ECO:0007669"/>
    <property type="project" value="TreeGrafter"/>
</dbReference>
<dbReference type="InterPro" id="IPR036961">
    <property type="entry name" value="Kinesin_motor_dom_sf"/>
</dbReference>
<evidence type="ECO:0000313" key="8">
    <source>
        <dbReference type="EMBL" id="EEQ98353.1"/>
    </source>
</evidence>
<dbReference type="GeneID" id="9040821"/>
<comment type="similarity">
    <text evidence="6">Belongs to the TRAFAC class myosin-kinesin ATPase superfamily. Myosin family.</text>
</comment>
<dbReference type="InterPro" id="IPR001609">
    <property type="entry name" value="Myosin_head_motor_dom-like"/>
</dbReference>
<dbReference type="Gene3D" id="3.40.850.10">
    <property type="entry name" value="Kinesin motor domain"/>
    <property type="match status" value="1"/>
</dbReference>
<keyword evidence="5 6" id="KW-0009">Actin-binding</keyword>
<dbReference type="GO" id="GO:0007015">
    <property type="term" value="P:actin filament organization"/>
    <property type="evidence" value="ECO:0007669"/>
    <property type="project" value="TreeGrafter"/>
</dbReference>
<dbReference type="CDD" id="cd00124">
    <property type="entry name" value="MYSc"/>
    <property type="match status" value="1"/>
</dbReference>
<feature type="domain" description="Myosin motor" evidence="7">
    <location>
        <begin position="17"/>
        <end position="694"/>
    </location>
</feature>
<evidence type="ECO:0000256" key="3">
    <source>
        <dbReference type="ARBA" id="ARBA00023123"/>
    </source>
</evidence>
<proteinExistence type="inferred from homology"/>
<evidence type="ECO:0000313" key="9">
    <source>
        <dbReference type="Proteomes" id="UP000007800"/>
    </source>
</evidence>
<organism evidence="9">
    <name type="scientific">Perkinsus marinus (strain ATCC 50983 / TXsc)</name>
    <dbReference type="NCBI Taxonomy" id="423536"/>
    <lineage>
        <taxon>Eukaryota</taxon>
        <taxon>Sar</taxon>
        <taxon>Alveolata</taxon>
        <taxon>Perkinsozoa</taxon>
        <taxon>Perkinsea</taxon>
        <taxon>Perkinsida</taxon>
        <taxon>Perkinsidae</taxon>
        <taxon>Perkinsus</taxon>
    </lineage>
</organism>
<dbReference type="InterPro" id="IPR027417">
    <property type="entry name" value="P-loop_NTPase"/>
</dbReference>
<dbReference type="GO" id="GO:0005737">
    <property type="term" value="C:cytoplasm"/>
    <property type="evidence" value="ECO:0007669"/>
    <property type="project" value="TreeGrafter"/>
</dbReference>
<dbReference type="SUPFAM" id="SSF52540">
    <property type="entry name" value="P-loop containing nucleoside triphosphate hydrolases"/>
    <property type="match status" value="1"/>
</dbReference>
<feature type="binding site" evidence="6">
    <location>
        <begin position="118"/>
        <end position="125"/>
    </location>
    <ligand>
        <name>ATP</name>
        <dbReference type="ChEBI" id="CHEBI:30616"/>
    </ligand>
</feature>
<dbReference type="PANTHER" id="PTHR13140">
    <property type="entry name" value="MYOSIN"/>
    <property type="match status" value="1"/>
</dbReference>
<dbReference type="Pfam" id="PF00063">
    <property type="entry name" value="Myosin_head"/>
    <property type="match status" value="1"/>
</dbReference>
<dbReference type="PANTHER" id="PTHR13140:SF706">
    <property type="entry name" value="DILUTE CLASS UNCONVENTIONAL MYOSIN, ISOFORM C"/>
    <property type="match status" value="1"/>
</dbReference>
<keyword evidence="2 6" id="KW-0067">ATP-binding</keyword>
<dbReference type="GO" id="GO:0005524">
    <property type="term" value="F:ATP binding"/>
    <property type="evidence" value="ECO:0007669"/>
    <property type="project" value="UniProtKB-UniRule"/>
</dbReference>
<accession>C5LY23</accession>
<dbReference type="GO" id="GO:0016459">
    <property type="term" value="C:myosin complex"/>
    <property type="evidence" value="ECO:0007669"/>
    <property type="project" value="UniProtKB-KW"/>
</dbReference>
<dbReference type="OrthoDB" id="6108017at2759"/>
<dbReference type="SMART" id="SM00242">
    <property type="entry name" value="MYSc"/>
    <property type="match status" value="1"/>
</dbReference>
<evidence type="ECO:0000256" key="1">
    <source>
        <dbReference type="ARBA" id="ARBA00022741"/>
    </source>
</evidence>
<evidence type="ECO:0000256" key="4">
    <source>
        <dbReference type="ARBA" id="ARBA00023175"/>
    </source>
</evidence>
<dbReference type="Gene3D" id="1.10.10.820">
    <property type="match status" value="1"/>
</dbReference>
<evidence type="ECO:0000256" key="6">
    <source>
        <dbReference type="PROSITE-ProRule" id="PRU00782"/>
    </source>
</evidence>
<dbReference type="OMA" id="IDVMIYM"/>
<evidence type="ECO:0000256" key="2">
    <source>
        <dbReference type="ARBA" id="ARBA00022840"/>
    </source>
</evidence>
<name>C5LY23_PERM5</name>
<keyword evidence="9" id="KW-1185">Reference proteome</keyword>
<sequence>MESTRERVDGSEDANHYGVSNNTALVRLDPDSMLRNVQVRFEEAFREGGSGSSIYTWTGSVLLAINPYQHMNVYDVEYVRYHYSKNLNQADPHPFAIASHAYRQLSKTRMSQSIIISGESGAGKTESSNLTNGTVATRTRHVMRFLTMLDETFIKNGVSSRSNRDGSSGRSTLDDRILGTNPILEAFGNAKTVRNDNSSRFGKLMKLNYTLPSPTTAHNAAKPVIKSASIDTYLLARSRVTHTGSTHERSYHIFYLLCAGVRDEEKRRQLRLEASAADYSYLTPCKGKGPAKVRDMDDAVAFDEVVGAFTKLGVSEAEQMEIFSVVSAVMKLGNIRLYPDEANPEGKTRTDEAGKRAAEDVAALLGRAQGGMEQLSEPFIEHLTRQRLVVGGNKDITWADVAASKATTVRDGSRQACGSDHNLSPSAMAKSLYVKVFDYVVELLNEKLQGDSAEEAENERSICILDIFGFENLARNSLEQLCINFANERLNEYFTENVVLSEREEYHQEHIPLPDLAPPDNRPTINVIGSLSPPGIFEQLRVVTVDYMIRPLDKDYDDIFMSRLAPVAAINWRKDESTGGRTQQRVLKCVGPQHPRLFIVNHYAEPVTYSTEGFIEKNKDCDRNVTDLLSLSTNDFIQKLISGKNCTTTAATRGTSCRLNEGGRDGLRWRGLAGVCLWAYVGPAFLKDERKVSR</sequence>
<evidence type="ECO:0000259" key="7">
    <source>
        <dbReference type="PROSITE" id="PS51456"/>
    </source>
</evidence>